<gene>
    <name evidence="1" type="ORF">RchiOBHm_Chr7g0204221</name>
</gene>
<dbReference type="EMBL" id="PDCK01000045">
    <property type="protein sequence ID" value="PRQ18277.1"/>
    <property type="molecule type" value="Genomic_DNA"/>
</dbReference>
<reference evidence="1 2" key="1">
    <citation type="journal article" date="2018" name="Nat. Genet.">
        <title>The Rosa genome provides new insights in the design of modern roses.</title>
        <authorList>
            <person name="Bendahmane M."/>
        </authorList>
    </citation>
    <scope>NUCLEOTIDE SEQUENCE [LARGE SCALE GENOMIC DNA]</scope>
    <source>
        <strain evidence="2">cv. Old Blush</strain>
    </source>
</reference>
<evidence type="ECO:0000313" key="1">
    <source>
        <dbReference type="EMBL" id="PRQ18277.1"/>
    </source>
</evidence>
<comment type="caution">
    <text evidence="1">The sequence shown here is derived from an EMBL/GenBank/DDBJ whole genome shotgun (WGS) entry which is preliminary data.</text>
</comment>
<dbReference type="AlphaFoldDB" id="A0A2P6P8P1"/>
<dbReference type="Gramene" id="PRQ18277">
    <property type="protein sequence ID" value="PRQ18277"/>
    <property type="gene ID" value="RchiOBHm_Chr7g0204221"/>
</dbReference>
<proteinExistence type="predicted"/>
<organism evidence="1 2">
    <name type="scientific">Rosa chinensis</name>
    <name type="common">China rose</name>
    <dbReference type="NCBI Taxonomy" id="74649"/>
    <lineage>
        <taxon>Eukaryota</taxon>
        <taxon>Viridiplantae</taxon>
        <taxon>Streptophyta</taxon>
        <taxon>Embryophyta</taxon>
        <taxon>Tracheophyta</taxon>
        <taxon>Spermatophyta</taxon>
        <taxon>Magnoliopsida</taxon>
        <taxon>eudicotyledons</taxon>
        <taxon>Gunneridae</taxon>
        <taxon>Pentapetalae</taxon>
        <taxon>rosids</taxon>
        <taxon>fabids</taxon>
        <taxon>Rosales</taxon>
        <taxon>Rosaceae</taxon>
        <taxon>Rosoideae</taxon>
        <taxon>Rosoideae incertae sedis</taxon>
        <taxon>Rosa</taxon>
    </lineage>
</organism>
<name>A0A2P6P8P1_ROSCH</name>
<sequence>MPIIYLVYPWLLCDPFIQPILVYHNAFYMSIKISVDSVLIKIRTNYMILFAICLYQRRVAAVGGSLDV</sequence>
<dbReference type="Proteomes" id="UP000238479">
    <property type="component" value="Chromosome 7"/>
</dbReference>
<protein>
    <submittedName>
        <fullName evidence="1">Uncharacterized protein</fullName>
    </submittedName>
</protein>
<keyword evidence="2" id="KW-1185">Reference proteome</keyword>
<evidence type="ECO:0000313" key="2">
    <source>
        <dbReference type="Proteomes" id="UP000238479"/>
    </source>
</evidence>
<accession>A0A2P6P8P1</accession>